<feature type="compositionally biased region" description="Polar residues" evidence="11">
    <location>
        <begin position="81"/>
        <end position="92"/>
    </location>
</feature>
<dbReference type="InterPro" id="IPR013087">
    <property type="entry name" value="Znf_C2H2_type"/>
</dbReference>
<dbReference type="Gene3D" id="3.30.160.60">
    <property type="entry name" value="Classic Zinc Finger"/>
    <property type="match status" value="2"/>
</dbReference>
<keyword evidence="2" id="KW-0479">Metal-binding</keyword>
<dbReference type="GO" id="GO:0000981">
    <property type="term" value="F:DNA-binding transcription factor activity, RNA polymerase II-specific"/>
    <property type="evidence" value="ECO:0007669"/>
    <property type="project" value="TreeGrafter"/>
</dbReference>
<feature type="domain" description="C2H2-type" evidence="12">
    <location>
        <begin position="131"/>
        <end position="158"/>
    </location>
</feature>
<dbReference type="Pfam" id="PF00096">
    <property type="entry name" value="zf-C2H2"/>
    <property type="match status" value="1"/>
</dbReference>
<keyword evidence="5" id="KW-0862">Zinc</keyword>
<dbReference type="PANTHER" id="PTHR24394">
    <property type="entry name" value="ZINC FINGER PROTEIN"/>
    <property type="match status" value="1"/>
</dbReference>
<dbReference type="AlphaFoldDB" id="A0A1A8A8R2"/>
<dbReference type="GO" id="GO:0005634">
    <property type="term" value="C:nucleus"/>
    <property type="evidence" value="ECO:0007669"/>
    <property type="project" value="UniProtKB-SubCell"/>
</dbReference>
<feature type="domain" description="C2H2-type" evidence="12">
    <location>
        <begin position="106"/>
        <end position="129"/>
    </location>
</feature>
<evidence type="ECO:0000256" key="6">
    <source>
        <dbReference type="ARBA" id="ARBA00023015"/>
    </source>
</evidence>
<keyword evidence="7" id="KW-0238">DNA-binding</keyword>
<feature type="region of interest" description="Disordered" evidence="11">
    <location>
        <begin position="1"/>
        <end position="24"/>
    </location>
</feature>
<evidence type="ECO:0000256" key="11">
    <source>
        <dbReference type="SAM" id="MobiDB-lite"/>
    </source>
</evidence>
<keyword evidence="6" id="KW-0805">Transcription regulation</keyword>
<dbReference type="SUPFAM" id="SSF57667">
    <property type="entry name" value="beta-beta-alpha zinc fingers"/>
    <property type="match status" value="2"/>
</dbReference>
<reference evidence="13" key="1">
    <citation type="submission" date="2016-05" db="EMBL/GenBank/DDBJ databases">
        <authorList>
            <person name="Lavstsen T."/>
            <person name="Jespersen J.S."/>
        </authorList>
    </citation>
    <scope>NUCLEOTIDE SEQUENCE</scope>
    <source>
        <tissue evidence="13">Brain</tissue>
    </source>
</reference>
<evidence type="ECO:0000256" key="3">
    <source>
        <dbReference type="ARBA" id="ARBA00022737"/>
    </source>
</evidence>
<evidence type="ECO:0000259" key="12">
    <source>
        <dbReference type="PROSITE" id="PS50157"/>
    </source>
</evidence>
<evidence type="ECO:0000313" key="13">
    <source>
        <dbReference type="EMBL" id="SBP51507.1"/>
    </source>
</evidence>
<feature type="region of interest" description="Disordered" evidence="11">
    <location>
        <begin position="76"/>
        <end position="96"/>
    </location>
</feature>
<feature type="compositionally biased region" description="Basic and acidic residues" evidence="11">
    <location>
        <begin position="1"/>
        <end position="15"/>
    </location>
</feature>
<sequence>MGETGVVKKTEKDSLEDGLDTTPKCRLHPPKVLQNLIAFTASKVASSEARGELVDSLQKQHEQECTTRGKMFQQGGELSATHASNPHVSSADTGEDSDDILVQRPYLCRRCGKIFQNLWSYVGHLKEHTQYSCLICGQLFSQKNKLSRHMRVHAIHKPFGCPLYHKTFTLEALLLEHLHLHIGGRPYRRDILRGHQMKCNSTEVLKKEGQAAD</sequence>
<evidence type="ECO:0000256" key="4">
    <source>
        <dbReference type="ARBA" id="ARBA00022771"/>
    </source>
</evidence>
<dbReference type="PANTHER" id="PTHR24394:SF29">
    <property type="entry name" value="MYONEURIN"/>
    <property type="match status" value="1"/>
</dbReference>
<gene>
    <name evidence="13" type="primary">Nfu_g_1_006555</name>
</gene>
<protein>
    <recommendedName>
        <fullName evidence="12">C2H2-type domain-containing protein</fullName>
    </recommendedName>
</protein>
<evidence type="ECO:0000256" key="8">
    <source>
        <dbReference type="ARBA" id="ARBA00023163"/>
    </source>
</evidence>
<keyword evidence="3" id="KW-0677">Repeat</keyword>
<evidence type="ECO:0000256" key="5">
    <source>
        <dbReference type="ARBA" id="ARBA00022833"/>
    </source>
</evidence>
<comment type="subcellular location">
    <subcellularLocation>
        <location evidence="1">Nucleus</location>
    </subcellularLocation>
</comment>
<evidence type="ECO:0000256" key="7">
    <source>
        <dbReference type="ARBA" id="ARBA00023125"/>
    </source>
</evidence>
<dbReference type="FunFam" id="3.30.160.60:FF:000646">
    <property type="entry name" value="Myeloid zinc finger 1"/>
    <property type="match status" value="1"/>
</dbReference>
<dbReference type="InterPro" id="IPR036236">
    <property type="entry name" value="Znf_C2H2_sf"/>
</dbReference>
<evidence type="ECO:0000256" key="10">
    <source>
        <dbReference type="PROSITE-ProRule" id="PRU00042"/>
    </source>
</evidence>
<dbReference type="SMART" id="SM00355">
    <property type="entry name" value="ZnF_C2H2"/>
    <property type="match status" value="3"/>
</dbReference>
<keyword evidence="8" id="KW-0804">Transcription</keyword>
<proteinExistence type="predicted"/>
<dbReference type="GO" id="GO:0003677">
    <property type="term" value="F:DNA binding"/>
    <property type="evidence" value="ECO:0007669"/>
    <property type="project" value="UniProtKB-KW"/>
</dbReference>
<keyword evidence="9" id="KW-0539">Nucleus</keyword>
<dbReference type="PROSITE" id="PS50157">
    <property type="entry name" value="ZINC_FINGER_C2H2_2"/>
    <property type="match status" value="3"/>
</dbReference>
<evidence type="ECO:0000256" key="9">
    <source>
        <dbReference type="ARBA" id="ARBA00023242"/>
    </source>
</evidence>
<evidence type="ECO:0000256" key="1">
    <source>
        <dbReference type="ARBA" id="ARBA00004123"/>
    </source>
</evidence>
<name>A0A1A8A8R2_NOTFU</name>
<dbReference type="GO" id="GO:0008270">
    <property type="term" value="F:zinc ion binding"/>
    <property type="evidence" value="ECO:0007669"/>
    <property type="project" value="UniProtKB-KW"/>
</dbReference>
<feature type="domain" description="C2H2-type" evidence="12">
    <location>
        <begin position="159"/>
        <end position="186"/>
    </location>
</feature>
<evidence type="ECO:0000256" key="2">
    <source>
        <dbReference type="ARBA" id="ARBA00022723"/>
    </source>
</evidence>
<organism evidence="13">
    <name type="scientific">Nothobranchius furzeri</name>
    <name type="common">Turquoise killifish</name>
    <dbReference type="NCBI Taxonomy" id="105023"/>
    <lineage>
        <taxon>Eukaryota</taxon>
        <taxon>Metazoa</taxon>
        <taxon>Chordata</taxon>
        <taxon>Craniata</taxon>
        <taxon>Vertebrata</taxon>
        <taxon>Euteleostomi</taxon>
        <taxon>Actinopterygii</taxon>
        <taxon>Neopterygii</taxon>
        <taxon>Teleostei</taxon>
        <taxon>Neoteleostei</taxon>
        <taxon>Acanthomorphata</taxon>
        <taxon>Ovalentaria</taxon>
        <taxon>Atherinomorphae</taxon>
        <taxon>Cyprinodontiformes</taxon>
        <taxon>Nothobranchiidae</taxon>
        <taxon>Nothobranchius</taxon>
    </lineage>
</organism>
<reference evidence="13" key="2">
    <citation type="submission" date="2016-06" db="EMBL/GenBank/DDBJ databases">
        <title>The genome of a short-lived fish provides insights into sex chromosome evolution and the genetic control of aging.</title>
        <authorList>
            <person name="Reichwald K."/>
            <person name="Felder M."/>
            <person name="Petzold A."/>
            <person name="Koch P."/>
            <person name="Groth M."/>
            <person name="Platzer M."/>
        </authorList>
    </citation>
    <scope>NUCLEOTIDE SEQUENCE</scope>
    <source>
        <tissue evidence="13">Brain</tissue>
    </source>
</reference>
<accession>A0A1A8A8R2</accession>
<dbReference type="PROSITE" id="PS00028">
    <property type="entry name" value="ZINC_FINGER_C2H2_1"/>
    <property type="match status" value="1"/>
</dbReference>
<dbReference type="EMBL" id="HADY01013022">
    <property type="protein sequence ID" value="SBP51507.1"/>
    <property type="molecule type" value="Transcribed_RNA"/>
</dbReference>
<keyword evidence="4 10" id="KW-0863">Zinc-finger</keyword>